<evidence type="ECO:0000256" key="3">
    <source>
        <dbReference type="ARBA" id="ARBA00022946"/>
    </source>
</evidence>
<accession>A0A9N7NL98</accession>
<dbReference type="Gene3D" id="1.25.70.10">
    <property type="entry name" value="Transcription termination factor 3, mitochondrial"/>
    <property type="match status" value="1"/>
</dbReference>
<comment type="similarity">
    <text evidence="1">Belongs to the mTERF family.</text>
</comment>
<dbReference type="InterPro" id="IPR003690">
    <property type="entry name" value="MTERF"/>
</dbReference>
<dbReference type="OrthoDB" id="637682at2759"/>
<evidence type="ECO:0000256" key="2">
    <source>
        <dbReference type="ARBA" id="ARBA00022472"/>
    </source>
</evidence>
<proteinExistence type="inferred from homology"/>
<name>A0A9N7NL98_STRHE</name>
<protein>
    <submittedName>
        <fullName evidence="4">Mitochondrial transcription termination factor family protein</fullName>
    </submittedName>
</protein>
<organism evidence="4 5">
    <name type="scientific">Striga hermonthica</name>
    <name type="common">Purple witchweed</name>
    <name type="synonym">Buchnera hermonthica</name>
    <dbReference type="NCBI Taxonomy" id="68872"/>
    <lineage>
        <taxon>Eukaryota</taxon>
        <taxon>Viridiplantae</taxon>
        <taxon>Streptophyta</taxon>
        <taxon>Embryophyta</taxon>
        <taxon>Tracheophyta</taxon>
        <taxon>Spermatophyta</taxon>
        <taxon>Magnoliopsida</taxon>
        <taxon>eudicotyledons</taxon>
        <taxon>Gunneridae</taxon>
        <taxon>Pentapetalae</taxon>
        <taxon>asterids</taxon>
        <taxon>lamiids</taxon>
        <taxon>Lamiales</taxon>
        <taxon>Orobanchaceae</taxon>
        <taxon>Buchnereae</taxon>
        <taxon>Striga</taxon>
    </lineage>
</organism>
<dbReference type="GO" id="GO:0003676">
    <property type="term" value="F:nucleic acid binding"/>
    <property type="evidence" value="ECO:0007669"/>
    <property type="project" value="InterPro"/>
</dbReference>
<comment type="caution">
    <text evidence="4">The sequence shown here is derived from an EMBL/GenBank/DDBJ whole genome shotgun (WGS) entry which is preliminary data.</text>
</comment>
<keyword evidence="5" id="KW-1185">Reference proteome</keyword>
<dbReference type="PANTHER" id="PTHR13068:SF166">
    <property type="entry name" value="TRANSCRIPTION TERMINATION FACTOR MTERF15, MITOCHONDRIAL-LIKE"/>
    <property type="match status" value="1"/>
</dbReference>
<sequence length="392" mass="44456">MPLSNLPALLRSILSRPRPNQHLANFSTLRNPKPAGYPPEKHTVVTFLVKSCGLSMEDAIAASKGVHFDSHVKPNAFMDLLKNEGFTKPQISNIVKAYPRFLVSKAETYVLPKIKFFLQSFAGVPKQDVLATISKYPSFLVTSLECKLAPNLEYLKNLIGPEKAAALFHYGSRALTRFDLKDRVIPNVDYLREIGVTTSSLWLALNQCLGIFSLKPNELKKIVQEVRGMGFDPERSVFVLAVHARSGKTCLALWDRCYNVYVKWGWSRDEIMAAFLRHPNCLLCSEKKVNAVLEFVVRELGREARSVAQCPGIILYSLENRIVPRCRFVRDLASKDLVKKDWNLNTVLGLRERDFMEKYVSPFAEAAPELCERYASRKERDGEPKVFVKLMS</sequence>
<gene>
    <name evidence="4" type="ORF">SHERM_27358</name>
</gene>
<dbReference type="GO" id="GO:0006353">
    <property type="term" value="P:DNA-templated transcription termination"/>
    <property type="evidence" value="ECO:0007669"/>
    <property type="project" value="UniProtKB-KW"/>
</dbReference>
<dbReference type="SMART" id="SM00733">
    <property type="entry name" value="Mterf"/>
    <property type="match status" value="6"/>
</dbReference>
<dbReference type="AlphaFoldDB" id="A0A9N7NL98"/>
<evidence type="ECO:0000256" key="1">
    <source>
        <dbReference type="ARBA" id="ARBA00007692"/>
    </source>
</evidence>
<evidence type="ECO:0000313" key="5">
    <source>
        <dbReference type="Proteomes" id="UP001153555"/>
    </source>
</evidence>
<reference evidence="4" key="1">
    <citation type="submission" date="2019-12" db="EMBL/GenBank/DDBJ databases">
        <authorList>
            <person name="Scholes J."/>
        </authorList>
    </citation>
    <scope>NUCLEOTIDE SEQUENCE</scope>
</reference>
<dbReference type="PANTHER" id="PTHR13068">
    <property type="entry name" value="CGI-12 PROTEIN-RELATED"/>
    <property type="match status" value="1"/>
</dbReference>
<keyword evidence="2" id="KW-0805">Transcription regulation</keyword>
<dbReference type="EMBL" id="CACSLK010027833">
    <property type="protein sequence ID" value="CAA0832051.1"/>
    <property type="molecule type" value="Genomic_DNA"/>
</dbReference>
<keyword evidence="3" id="KW-0809">Transit peptide</keyword>
<dbReference type="Pfam" id="PF02536">
    <property type="entry name" value="mTERF"/>
    <property type="match status" value="1"/>
</dbReference>
<dbReference type="FunFam" id="1.25.70.10:FF:000001">
    <property type="entry name" value="Mitochondrial transcription termination factor-like"/>
    <property type="match status" value="1"/>
</dbReference>
<dbReference type="Proteomes" id="UP001153555">
    <property type="component" value="Unassembled WGS sequence"/>
</dbReference>
<keyword evidence="2" id="KW-0804">Transcription</keyword>
<dbReference type="InterPro" id="IPR038538">
    <property type="entry name" value="MTERF_sf"/>
</dbReference>
<keyword evidence="2" id="KW-0806">Transcription termination</keyword>
<evidence type="ECO:0000313" key="4">
    <source>
        <dbReference type="EMBL" id="CAA0832051.1"/>
    </source>
</evidence>